<dbReference type="SUPFAM" id="SSF46689">
    <property type="entry name" value="Homeodomain-like"/>
    <property type="match status" value="1"/>
</dbReference>
<dbReference type="PANTHER" id="PTHR30055:SF238">
    <property type="entry name" value="MYCOFACTOCIN BIOSYNTHESIS TRANSCRIPTIONAL REGULATOR MFTR-RELATED"/>
    <property type="match status" value="1"/>
</dbReference>
<evidence type="ECO:0000256" key="4">
    <source>
        <dbReference type="PROSITE-ProRule" id="PRU00335"/>
    </source>
</evidence>
<dbReference type="InterPro" id="IPR009057">
    <property type="entry name" value="Homeodomain-like_sf"/>
</dbReference>
<name>A0A1T5IE61_9MICO</name>
<dbReference type="PRINTS" id="PR00455">
    <property type="entry name" value="HTHTETR"/>
</dbReference>
<feature type="domain" description="HTH tetR-type" evidence="5">
    <location>
        <begin position="6"/>
        <end position="66"/>
    </location>
</feature>
<evidence type="ECO:0000256" key="1">
    <source>
        <dbReference type="ARBA" id="ARBA00023015"/>
    </source>
</evidence>
<keyword evidence="2 4" id="KW-0238">DNA-binding</keyword>
<evidence type="ECO:0000259" key="5">
    <source>
        <dbReference type="PROSITE" id="PS50977"/>
    </source>
</evidence>
<protein>
    <submittedName>
        <fullName evidence="6">Transcriptional regulator, TetR family</fullName>
    </submittedName>
</protein>
<dbReference type="EMBL" id="FUZP01000001">
    <property type="protein sequence ID" value="SKC37338.1"/>
    <property type="molecule type" value="Genomic_DNA"/>
</dbReference>
<dbReference type="STRING" id="123320.SAMN06309945_0312"/>
<dbReference type="AlphaFoldDB" id="A0A1T5IE61"/>
<dbReference type="InterPro" id="IPR001647">
    <property type="entry name" value="HTH_TetR"/>
</dbReference>
<dbReference type="PANTHER" id="PTHR30055">
    <property type="entry name" value="HTH-TYPE TRANSCRIPTIONAL REGULATOR RUTR"/>
    <property type="match status" value="1"/>
</dbReference>
<evidence type="ECO:0000256" key="2">
    <source>
        <dbReference type="ARBA" id="ARBA00023125"/>
    </source>
</evidence>
<dbReference type="RefSeq" id="WP_079726547.1">
    <property type="nucleotide sequence ID" value="NZ_FUZP01000001.1"/>
</dbReference>
<evidence type="ECO:0000256" key="3">
    <source>
        <dbReference type="ARBA" id="ARBA00023163"/>
    </source>
</evidence>
<keyword evidence="3" id="KW-0804">Transcription</keyword>
<dbReference type="PROSITE" id="PS01081">
    <property type="entry name" value="HTH_TETR_1"/>
    <property type="match status" value="1"/>
</dbReference>
<dbReference type="InterPro" id="IPR023772">
    <property type="entry name" value="DNA-bd_HTH_TetR-type_CS"/>
</dbReference>
<sequence length="195" mass="21567">MSRWQPDARGRLERAALELFARQGFAETTVPEITAEAGLTTRTFFRHFADKREVLFAAEAGLPPFIAQLMAEAPAELGPYDTLTHSLETVAATRFDGLLDYLIARRAVIRSDAGLRERELRKQEVLAEAIEQGFLDRGVDEVTSALVGRMAAVVFNVSLDRWLDLGGSRTLLDLMQEHLALTRVTFAATPPAHSS</sequence>
<organism evidence="6 7">
    <name type="scientific">Okibacterium fritillariae</name>
    <dbReference type="NCBI Taxonomy" id="123320"/>
    <lineage>
        <taxon>Bacteria</taxon>
        <taxon>Bacillati</taxon>
        <taxon>Actinomycetota</taxon>
        <taxon>Actinomycetes</taxon>
        <taxon>Micrococcales</taxon>
        <taxon>Microbacteriaceae</taxon>
        <taxon>Okibacterium</taxon>
    </lineage>
</organism>
<dbReference type="PROSITE" id="PS50977">
    <property type="entry name" value="HTH_TETR_2"/>
    <property type="match status" value="1"/>
</dbReference>
<evidence type="ECO:0000313" key="7">
    <source>
        <dbReference type="Proteomes" id="UP000190857"/>
    </source>
</evidence>
<dbReference type="GO" id="GO:0003700">
    <property type="term" value="F:DNA-binding transcription factor activity"/>
    <property type="evidence" value="ECO:0007669"/>
    <property type="project" value="TreeGrafter"/>
</dbReference>
<keyword evidence="7" id="KW-1185">Reference proteome</keyword>
<dbReference type="Gene3D" id="1.10.357.10">
    <property type="entry name" value="Tetracycline Repressor, domain 2"/>
    <property type="match status" value="1"/>
</dbReference>
<dbReference type="Proteomes" id="UP000190857">
    <property type="component" value="Unassembled WGS sequence"/>
</dbReference>
<feature type="DNA-binding region" description="H-T-H motif" evidence="4">
    <location>
        <begin position="29"/>
        <end position="48"/>
    </location>
</feature>
<dbReference type="Pfam" id="PF00440">
    <property type="entry name" value="TetR_N"/>
    <property type="match status" value="1"/>
</dbReference>
<reference evidence="6 7" key="1">
    <citation type="submission" date="2017-02" db="EMBL/GenBank/DDBJ databases">
        <authorList>
            <person name="Peterson S.W."/>
        </authorList>
    </citation>
    <scope>NUCLEOTIDE SEQUENCE [LARGE SCALE GENOMIC DNA]</scope>
    <source>
        <strain evidence="6 7">VKM Ac-2059</strain>
    </source>
</reference>
<evidence type="ECO:0000313" key="6">
    <source>
        <dbReference type="EMBL" id="SKC37338.1"/>
    </source>
</evidence>
<gene>
    <name evidence="6" type="ORF">SAMN06309945_0312</name>
</gene>
<dbReference type="GO" id="GO:0000976">
    <property type="term" value="F:transcription cis-regulatory region binding"/>
    <property type="evidence" value="ECO:0007669"/>
    <property type="project" value="TreeGrafter"/>
</dbReference>
<proteinExistence type="predicted"/>
<dbReference type="OrthoDB" id="4746440at2"/>
<dbReference type="InterPro" id="IPR050109">
    <property type="entry name" value="HTH-type_TetR-like_transc_reg"/>
</dbReference>
<accession>A0A1T5IE61</accession>
<keyword evidence="1" id="KW-0805">Transcription regulation</keyword>